<gene>
    <name evidence="3" type="ORF">BFJ65_g15118</name>
</gene>
<feature type="region of interest" description="Disordered" evidence="1">
    <location>
        <begin position="1"/>
        <end position="26"/>
    </location>
</feature>
<comment type="caution">
    <text evidence="3">The sequence shown here is derived from an EMBL/GenBank/DDBJ whole genome shotgun (WGS) entry which is preliminary data.</text>
</comment>
<accession>A0A3L6MXR7</accession>
<name>A0A3L6MXR7_FUSOX</name>
<keyword evidence="2" id="KW-1133">Transmembrane helix</keyword>
<protein>
    <submittedName>
        <fullName evidence="3">Uncharacterized protein</fullName>
    </submittedName>
</protein>
<dbReference type="Proteomes" id="UP000270866">
    <property type="component" value="Unassembled WGS sequence"/>
</dbReference>
<dbReference type="EMBL" id="MRCU01000011">
    <property type="protein sequence ID" value="RKK09814.1"/>
    <property type="molecule type" value="Genomic_DNA"/>
</dbReference>
<organism evidence="3 4">
    <name type="scientific">Fusarium oxysporum f. sp. cepae</name>
    <dbReference type="NCBI Taxonomy" id="396571"/>
    <lineage>
        <taxon>Eukaryota</taxon>
        <taxon>Fungi</taxon>
        <taxon>Dikarya</taxon>
        <taxon>Ascomycota</taxon>
        <taxon>Pezizomycotina</taxon>
        <taxon>Sordariomycetes</taxon>
        <taxon>Hypocreomycetidae</taxon>
        <taxon>Hypocreales</taxon>
        <taxon>Nectriaceae</taxon>
        <taxon>Fusarium</taxon>
        <taxon>Fusarium oxysporum species complex</taxon>
    </lineage>
</organism>
<feature type="compositionally biased region" description="Basic and acidic residues" evidence="1">
    <location>
        <begin position="1"/>
        <end position="10"/>
    </location>
</feature>
<feature type="transmembrane region" description="Helical" evidence="2">
    <location>
        <begin position="129"/>
        <end position="148"/>
    </location>
</feature>
<evidence type="ECO:0000313" key="4">
    <source>
        <dbReference type="Proteomes" id="UP000270866"/>
    </source>
</evidence>
<dbReference type="AlphaFoldDB" id="A0A3L6MXR7"/>
<sequence length="714" mass="79039">MAEFHNDEMHASQQHGITHATGYPKGASVGYNDHDSSIREWGRPDLQEKSAQSAFNIVETPMRSATTFFVPPQQQRDQRWWHRIGRPGMITLTFGTGVTFFCTALLTFLWNGADRARSGHHRAKFWDDIVFNGWATQLVTICSAGIRVSIGFQICLAAAAMAAVILETSVLALTVIIALISTLTSTILLFDLGEGQISAPITTAIKAVGFDTADSSAYSSIAYWRSRPLAHWRFAEMETPLRIDNAVDTGDVYRAMLPYDKASDRATLEYYHGPAVVINQRTACFPPTFINTSIQWDTGERTGINGLYLKATFAVENQTDFLGKELSKSVQVYCKLQNIWNDTKTSTNWPTALCNELAMVEVSSKNVTMNPLSGWSYGFRYLTLINSGEVLNGRFESGMGSAIPPDLQKELDNLSYRTDGPWTLAQTANETEVFNATMCFISQSLPHKFSVTMTGKAVASEPTFLTELSSLTVLRNDTGVLRQLGVAISPDNTTGRGTLDLEVHSGPDLWMELDGEVSIQSAYLELWVTLVEFSTLGSWSLAGNIVFNDLTTTVIWATHPEHAAMFQKILRETGNPALALQAVMFRVYQMLYYDWLPIFEPTHEVTTINAQNVVVPQQWTGFIIAIAILIMHFILTALTLVLFAKRTQSSLLGNAWQAVSQLVSPETQDIIRAAGSEGMKDRQVEALARSAGRNREVYALASGVDNGRIELCVR</sequence>
<feature type="transmembrane region" description="Helical" evidence="2">
    <location>
        <begin position="155"/>
        <end position="180"/>
    </location>
</feature>
<feature type="transmembrane region" description="Helical" evidence="2">
    <location>
        <begin position="619"/>
        <end position="643"/>
    </location>
</feature>
<keyword evidence="2" id="KW-0812">Transmembrane</keyword>
<feature type="transmembrane region" description="Helical" evidence="2">
    <location>
        <begin position="89"/>
        <end position="109"/>
    </location>
</feature>
<reference evidence="3 4" key="1">
    <citation type="journal article" date="2018" name="Sci. Rep.">
        <title>Characterisation of pathogen-specific regions and novel effector candidates in Fusarium oxysporum f. sp. cepae.</title>
        <authorList>
            <person name="Armitage A.D."/>
            <person name="Taylor A."/>
            <person name="Sobczyk M.K."/>
            <person name="Baxter L."/>
            <person name="Greenfield B.P."/>
            <person name="Bates H.J."/>
            <person name="Wilson F."/>
            <person name="Jackson A.C."/>
            <person name="Ott S."/>
            <person name="Harrison R.J."/>
            <person name="Clarkson J.P."/>
        </authorList>
    </citation>
    <scope>NUCLEOTIDE SEQUENCE [LARGE SCALE GENOMIC DNA]</scope>
    <source>
        <strain evidence="3 4">FoC_Fus2</strain>
    </source>
</reference>
<proteinExistence type="predicted"/>
<evidence type="ECO:0000313" key="3">
    <source>
        <dbReference type="EMBL" id="RKK09814.1"/>
    </source>
</evidence>
<keyword evidence="2" id="KW-0472">Membrane</keyword>
<evidence type="ECO:0000256" key="2">
    <source>
        <dbReference type="SAM" id="Phobius"/>
    </source>
</evidence>
<evidence type="ECO:0000256" key="1">
    <source>
        <dbReference type="SAM" id="MobiDB-lite"/>
    </source>
</evidence>